<dbReference type="Pfam" id="PF07693">
    <property type="entry name" value="KAP_NTPase"/>
    <property type="match status" value="1"/>
</dbReference>
<dbReference type="RefSeq" id="WP_182041021.1">
    <property type="nucleotide sequence ID" value="NZ_PDLY01000003.1"/>
</dbReference>
<comment type="caution">
    <text evidence="2">The sequence shown here is derived from an EMBL/GenBank/DDBJ whole genome shotgun (WGS) entry which is preliminary data.</text>
</comment>
<evidence type="ECO:0000313" key="3">
    <source>
        <dbReference type="Proteomes" id="UP000765338"/>
    </source>
</evidence>
<dbReference type="InterPro" id="IPR011646">
    <property type="entry name" value="KAP_P-loop"/>
</dbReference>
<sequence>MTDDYEWAGPNANIAKVLDKYCYGASRPPFALMLDGAWGCGKTWFIKRFFEKKKKTAYQTVNWA</sequence>
<evidence type="ECO:0000313" key="2">
    <source>
        <dbReference type="EMBL" id="MBA5727415.1"/>
    </source>
</evidence>
<protein>
    <recommendedName>
        <fullName evidence="1">KAP NTPase domain-containing protein</fullName>
    </recommendedName>
</protein>
<dbReference type="EMBL" id="PDLY01000003">
    <property type="protein sequence ID" value="MBA5727415.1"/>
    <property type="molecule type" value="Genomic_DNA"/>
</dbReference>
<reference evidence="2 3" key="1">
    <citation type="submission" date="2017-10" db="EMBL/GenBank/DDBJ databases">
        <authorList>
            <person name="Jakob F."/>
        </authorList>
    </citation>
    <scope>NUCLEOTIDE SEQUENCE [LARGE SCALE GENOMIC DNA]</scope>
    <source>
        <strain evidence="2 3">TMW 2.1889</strain>
    </source>
</reference>
<dbReference type="Proteomes" id="UP000765338">
    <property type="component" value="Unassembled WGS sequence"/>
</dbReference>
<name>A0ABR5ZSW9_9PROT</name>
<keyword evidence="3" id="KW-1185">Reference proteome</keyword>
<proteinExistence type="predicted"/>
<feature type="domain" description="KAP NTPase" evidence="1">
    <location>
        <begin position="13"/>
        <end position="55"/>
    </location>
</feature>
<organism evidence="2 3">
    <name type="scientific">Bombella mellum</name>
    <dbReference type="NCBI Taxonomy" id="2039288"/>
    <lineage>
        <taxon>Bacteria</taxon>
        <taxon>Pseudomonadati</taxon>
        <taxon>Pseudomonadota</taxon>
        <taxon>Alphaproteobacteria</taxon>
        <taxon>Acetobacterales</taxon>
        <taxon>Acetobacteraceae</taxon>
        <taxon>Bombella</taxon>
    </lineage>
</organism>
<gene>
    <name evidence="2" type="ORF">CPA56_05405</name>
</gene>
<evidence type="ECO:0000259" key="1">
    <source>
        <dbReference type="Pfam" id="PF07693"/>
    </source>
</evidence>
<accession>A0ABR5ZSW9</accession>